<organism evidence="2 3">
    <name type="scientific">Enterococcus durans</name>
    <dbReference type="NCBI Taxonomy" id="53345"/>
    <lineage>
        <taxon>Bacteria</taxon>
        <taxon>Bacillati</taxon>
        <taxon>Bacillota</taxon>
        <taxon>Bacilli</taxon>
        <taxon>Lactobacillales</taxon>
        <taxon>Enterococcaceae</taxon>
        <taxon>Enterococcus</taxon>
    </lineage>
</organism>
<feature type="coiled-coil region" evidence="1">
    <location>
        <begin position="12"/>
        <end position="73"/>
    </location>
</feature>
<proteinExistence type="predicted"/>
<gene>
    <name evidence="2" type="ORF">EA71_02157</name>
</gene>
<dbReference type="RefSeq" id="WP_113846096.1">
    <property type="nucleotide sequence ID" value="NZ_CAXUDG010000026.1"/>
</dbReference>
<dbReference type="Proteomes" id="UP000252797">
    <property type="component" value="Unassembled WGS sequence"/>
</dbReference>
<evidence type="ECO:0008006" key="4">
    <source>
        <dbReference type="Google" id="ProtNLM"/>
    </source>
</evidence>
<comment type="caution">
    <text evidence="2">The sequence shown here is derived from an EMBL/GenBank/DDBJ whole genome shotgun (WGS) entry which is preliminary data.</text>
</comment>
<dbReference type="STRING" id="53345.LIU_11295"/>
<dbReference type="AlphaFoldDB" id="A0A367CFL1"/>
<keyword evidence="1" id="KW-0175">Coiled coil</keyword>
<dbReference type="SUPFAM" id="SSF160527">
    <property type="entry name" value="V-type ATPase subunit E-like"/>
    <property type="match status" value="1"/>
</dbReference>
<name>A0A367CFL1_9ENTE</name>
<accession>A0A367CFL1</accession>
<reference evidence="2 3" key="1">
    <citation type="submission" date="2015-06" db="EMBL/GenBank/DDBJ databases">
        <title>The Genome Sequence of Enterococcus durans 4EA1.</title>
        <authorList>
            <consortium name="The Broad Institute Genomics Platform"/>
            <consortium name="The Broad Institute Genome Sequencing Center for Infectious Disease"/>
            <person name="Earl A.M."/>
            <person name="Van Tyne D."/>
            <person name="Lebreton F."/>
            <person name="Saavedra J.T."/>
            <person name="Gilmore M.S."/>
            <person name="Manson Mcguire A."/>
            <person name="Clock S."/>
            <person name="Crupain M."/>
            <person name="Rangan U."/>
            <person name="Young S."/>
            <person name="Abouelleil A."/>
            <person name="Cao P."/>
            <person name="Chapman S.B."/>
            <person name="Griggs A."/>
            <person name="Priest M."/>
            <person name="Shea T."/>
            <person name="Wortman J."/>
            <person name="Nusbaum C."/>
            <person name="Birren B."/>
        </authorList>
    </citation>
    <scope>NUCLEOTIDE SEQUENCE [LARGE SCALE GENOMIC DNA]</scope>
    <source>
        <strain evidence="2 3">4EA1</strain>
    </source>
</reference>
<protein>
    <recommendedName>
        <fullName evidence="4">ATPase V</fullName>
    </recommendedName>
</protein>
<dbReference type="EMBL" id="LEPB01000004">
    <property type="protein sequence ID" value="RCA11399.1"/>
    <property type="molecule type" value="Genomic_DNA"/>
</dbReference>
<sequence>MDAIDKIITQMNKTAQEERTLLEATKRNEIEQEFETKRLKLENDFQKQKVRQLEGIERNYRQLRNRQQVESRQQTLNEKQNFLQRLFTEATTQLESQPKEAQIDLMTEMLHTLTLTGQVRLILGEKTVDHVSLELIDKWNNELPFELVLDEEVIEKQAGFLIDDQGVQYNFLYRNLIREVEETMRFEIAQQLFD</sequence>
<evidence type="ECO:0000313" key="2">
    <source>
        <dbReference type="EMBL" id="RCA11399.1"/>
    </source>
</evidence>
<evidence type="ECO:0000313" key="3">
    <source>
        <dbReference type="Proteomes" id="UP000252797"/>
    </source>
</evidence>
<evidence type="ECO:0000256" key="1">
    <source>
        <dbReference type="SAM" id="Coils"/>
    </source>
</evidence>